<keyword evidence="10" id="KW-0539">Nucleus</keyword>
<dbReference type="CDD" id="cd09080">
    <property type="entry name" value="TDP2"/>
    <property type="match status" value="1"/>
</dbReference>
<dbReference type="PANTHER" id="PTHR15822:SF4">
    <property type="entry name" value="TYROSYL-DNA PHOSPHODIESTERASE 2"/>
    <property type="match status" value="1"/>
</dbReference>
<keyword evidence="5" id="KW-0479">Metal-binding</keyword>
<feature type="domain" description="Endonuclease/exonuclease/phosphatase" evidence="12">
    <location>
        <begin position="65"/>
        <end position="285"/>
    </location>
</feature>
<comment type="cofactor">
    <cofactor evidence="2">
        <name>Mg(2+)</name>
        <dbReference type="ChEBI" id="CHEBI:18420"/>
    </cofactor>
</comment>
<dbReference type="InterPro" id="IPR005135">
    <property type="entry name" value="Endo/exonuclease/phosphatase"/>
</dbReference>
<proteinExistence type="predicted"/>
<keyword evidence="6" id="KW-0227">DNA damage</keyword>
<dbReference type="InterPro" id="IPR051547">
    <property type="entry name" value="TDP2-like"/>
</dbReference>
<evidence type="ECO:0000256" key="1">
    <source>
        <dbReference type="ARBA" id="ARBA00001936"/>
    </source>
</evidence>
<keyword evidence="4" id="KW-0540">Nuclease</keyword>
<evidence type="ECO:0000256" key="4">
    <source>
        <dbReference type="ARBA" id="ARBA00022722"/>
    </source>
</evidence>
<name>A0A9P9JJ62_9HYPO</name>
<dbReference type="Proteomes" id="UP000738349">
    <property type="component" value="Unassembled WGS sequence"/>
</dbReference>
<organism evidence="13 14">
    <name type="scientific">Dactylonectria macrodidyma</name>
    <dbReference type="NCBI Taxonomy" id="307937"/>
    <lineage>
        <taxon>Eukaryota</taxon>
        <taxon>Fungi</taxon>
        <taxon>Dikarya</taxon>
        <taxon>Ascomycota</taxon>
        <taxon>Pezizomycotina</taxon>
        <taxon>Sordariomycetes</taxon>
        <taxon>Hypocreomycetidae</taxon>
        <taxon>Hypocreales</taxon>
        <taxon>Nectriaceae</taxon>
        <taxon>Dactylonectria</taxon>
    </lineage>
</organism>
<keyword evidence="14" id="KW-1185">Reference proteome</keyword>
<dbReference type="EMBL" id="JAGMUV010000001">
    <property type="protein sequence ID" value="KAH7176321.1"/>
    <property type="molecule type" value="Genomic_DNA"/>
</dbReference>
<evidence type="ECO:0000256" key="5">
    <source>
        <dbReference type="ARBA" id="ARBA00022723"/>
    </source>
</evidence>
<evidence type="ECO:0000256" key="3">
    <source>
        <dbReference type="ARBA" id="ARBA00004322"/>
    </source>
</evidence>
<evidence type="ECO:0000313" key="14">
    <source>
        <dbReference type="Proteomes" id="UP000738349"/>
    </source>
</evidence>
<evidence type="ECO:0000256" key="6">
    <source>
        <dbReference type="ARBA" id="ARBA00022763"/>
    </source>
</evidence>
<sequence>MNFSWPWGLRIAPIFQPWNEFDAAVQRWVPTRPSSGSSANSDYSTALCESSPPQGLENDSNLSLVTWNINGGSHSPRSRTTYILSHVLALTPPPDVIFLQEVSRVALATLLGNPRLQQHWFSSEADASNWQGHIFATIILLSKSRFGHLQDASPSTHPPTIGLGPLWRVKYQSRFGRDALCCDILVPSPTSGQINPTRLVNVHLDSLPLQPSHRPQQLATIASLLRSAGQGLVAGDFNPVLPQDATLVEENQLIDAWTTLHGQDPGFTWGVDGENRFPPARLDKVAVIGLEPVEMEVMHPGIFPASGYNGNGHQAPWSDHSGLRCFLRILEEGEHSP</sequence>
<keyword evidence="8" id="KW-0460">Magnesium</keyword>
<accession>A0A9P9JJ62</accession>
<dbReference type="Gene3D" id="3.60.10.10">
    <property type="entry name" value="Endonuclease/exonuclease/phosphatase"/>
    <property type="match status" value="1"/>
</dbReference>
<comment type="cofactor">
    <cofactor evidence="1">
        <name>Mn(2+)</name>
        <dbReference type="ChEBI" id="CHEBI:29035"/>
    </cofactor>
</comment>
<keyword evidence="9" id="KW-0234">DNA repair</keyword>
<evidence type="ECO:0000256" key="10">
    <source>
        <dbReference type="ARBA" id="ARBA00023242"/>
    </source>
</evidence>
<evidence type="ECO:0000259" key="12">
    <source>
        <dbReference type="Pfam" id="PF03372"/>
    </source>
</evidence>
<reference evidence="13" key="1">
    <citation type="journal article" date="2021" name="Nat. Commun.">
        <title>Genetic determinants of endophytism in the Arabidopsis root mycobiome.</title>
        <authorList>
            <person name="Mesny F."/>
            <person name="Miyauchi S."/>
            <person name="Thiergart T."/>
            <person name="Pickel B."/>
            <person name="Atanasova L."/>
            <person name="Karlsson M."/>
            <person name="Huettel B."/>
            <person name="Barry K.W."/>
            <person name="Haridas S."/>
            <person name="Chen C."/>
            <person name="Bauer D."/>
            <person name="Andreopoulos W."/>
            <person name="Pangilinan J."/>
            <person name="LaButti K."/>
            <person name="Riley R."/>
            <person name="Lipzen A."/>
            <person name="Clum A."/>
            <person name="Drula E."/>
            <person name="Henrissat B."/>
            <person name="Kohler A."/>
            <person name="Grigoriev I.V."/>
            <person name="Martin F.M."/>
            <person name="Hacquard S."/>
        </authorList>
    </citation>
    <scope>NUCLEOTIDE SEQUENCE</scope>
    <source>
        <strain evidence="13">MPI-CAGE-AT-0147</strain>
    </source>
</reference>
<dbReference type="AlphaFoldDB" id="A0A9P9JJ62"/>
<dbReference type="GO" id="GO:0070260">
    <property type="term" value="F:5'-tyrosyl-DNA phosphodiesterase activity"/>
    <property type="evidence" value="ECO:0007669"/>
    <property type="project" value="TreeGrafter"/>
</dbReference>
<dbReference type="Pfam" id="PF03372">
    <property type="entry name" value="Exo_endo_phos"/>
    <property type="match status" value="1"/>
</dbReference>
<evidence type="ECO:0000256" key="9">
    <source>
        <dbReference type="ARBA" id="ARBA00023204"/>
    </source>
</evidence>
<dbReference type="SUPFAM" id="SSF56219">
    <property type="entry name" value="DNase I-like"/>
    <property type="match status" value="1"/>
</dbReference>
<comment type="caution">
    <text evidence="13">The sequence shown here is derived from an EMBL/GenBank/DDBJ whole genome shotgun (WGS) entry which is preliminary data.</text>
</comment>
<protein>
    <submittedName>
        <fullName evidence="13">Endonuclease/exonuclease/phosphatase</fullName>
    </submittedName>
</protein>
<dbReference type="GO" id="GO:0005737">
    <property type="term" value="C:cytoplasm"/>
    <property type="evidence" value="ECO:0007669"/>
    <property type="project" value="TreeGrafter"/>
</dbReference>
<dbReference type="GO" id="GO:0006302">
    <property type="term" value="P:double-strand break repair"/>
    <property type="evidence" value="ECO:0007669"/>
    <property type="project" value="TreeGrafter"/>
</dbReference>
<dbReference type="GO" id="GO:0003697">
    <property type="term" value="F:single-stranded DNA binding"/>
    <property type="evidence" value="ECO:0007669"/>
    <property type="project" value="TreeGrafter"/>
</dbReference>
<keyword evidence="13" id="KW-0255">Endonuclease</keyword>
<feature type="region of interest" description="Disordered" evidence="11">
    <location>
        <begin position="34"/>
        <end position="57"/>
    </location>
</feature>
<evidence type="ECO:0000256" key="11">
    <source>
        <dbReference type="SAM" id="MobiDB-lite"/>
    </source>
</evidence>
<evidence type="ECO:0000256" key="8">
    <source>
        <dbReference type="ARBA" id="ARBA00022842"/>
    </source>
</evidence>
<evidence type="ECO:0000313" key="13">
    <source>
        <dbReference type="EMBL" id="KAH7176321.1"/>
    </source>
</evidence>
<dbReference type="GO" id="GO:0046872">
    <property type="term" value="F:metal ion binding"/>
    <property type="evidence" value="ECO:0007669"/>
    <property type="project" value="UniProtKB-KW"/>
</dbReference>
<dbReference type="GO" id="GO:0004519">
    <property type="term" value="F:endonuclease activity"/>
    <property type="evidence" value="ECO:0007669"/>
    <property type="project" value="UniProtKB-KW"/>
</dbReference>
<keyword evidence="7" id="KW-0378">Hydrolase</keyword>
<gene>
    <name evidence="13" type="ORF">EDB81DRAFT_674980</name>
</gene>
<dbReference type="InterPro" id="IPR036691">
    <property type="entry name" value="Endo/exonu/phosph_ase_sf"/>
</dbReference>
<evidence type="ECO:0000256" key="7">
    <source>
        <dbReference type="ARBA" id="ARBA00022801"/>
    </source>
</evidence>
<dbReference type="OrthoDB" id="9975959at2759"/>
<dbReference type="PANTHER" id="PTHR15822">
    <property type="entry name" value="TRAF AND TNF RECEPTOR-ASSOCIATED PROTEIN"/>
    <property type="match status" value="1"/>
</dbReference>
<comment type="subcellular location">
    <subcellularLocation>
        <location evidence="3">Nucleus</location>
        <location evidence="3">PML body</location>
    </subcellularLocation>
</comment>
<evidence type="ECO:0000256" key="2">
    <source>
        <dbReference type="ARBA" id="ARBA00001946"/>
    </source>
</evidence>